<evidence type="ECO:0008006" key="11">
    <source>
        <dbReference type="Google" id="ProtNLM"/>
    </source>
</evidence>
<dbReference type="AlphaFoldDB" id="A0A381WF53"/>
<feature type="transmembrane region" description="Helical" evidence="9">
    <location>
        <begin position="45"/>
        <end position="63"/>
    </location>
</feature>
<keyword evidence="4 9" id="KW-0812">Transmembrane</keyword>
<feature type="transmembrane region" description="Helical" evidence="9">
    <location>
        <begin position="148"/>
        <end position="167"/>
    </location>
</feature>
<evidence type="ECO:0000256" key="9">
    <source>
        <dbReference type="SAM" id="Phobius"/>
    </source>
</evidence>
<dbReference type="InterPro" id="IPR001851">
    <property type="entry name" value="ABC_transp_permease"/>
</dbReference>
<evidence type="ECO:0000256" key="8">
    <source>
        <dbReference type="ARBA" id="ARBA00037998"/>
    </source>
</evidence>
<accession>A0A381WF53</accession>
<keyword evidence="5" id="KW-0029">Amino-acid transport</keyword>
<comment type="subcellular location">
    <subcellularLocation>
        <location evidence="1">Cell membrane</location>
        <topology evidence="1">Multi-pass membrane protein</topology>
    </subcellularLocation>
</comment>
<sequence length="203" mass="21954">MEDFLYEVVEITQTIWDGVLFGSTYALIGIGFTLIFGAMGKLNMAYAGAAIAGAYVGLAVSMFFDAPIILVFAVSALVSTLMGYIVYQTCFRFIPTHNHLAALMASVGGLFLIDEVIVLATRGSPMNFPGLFEDAYFEIGPFGIRGDLLFVFFIGIVSTVVLLYVLFKTRLGMATRAVAQQDVAAQLCGINIHRTNSITFSIA</sequence>
<comment type="similarity">
    <text evidence="8">Belongs to the binding-protein-dependent transport system permease family. LivHM subfamily.</text>
</comment>
<keyword evidence="7 9" id="KW-0472">Membrane</keyword>
<keyword evidence="2" id="KW-0813">Transport</keyword>
<feature type="transmembrane region" description="Helical" evidence="9">
    <location>
        <begin position="99"/>
        <end position="120"/>
    </location>
</feature>
<dbReference type="GO" id="GO:0005886">
    <property type="term" value="C:plasma membrane"/>
    <property type="evidence" value="ECO:0007669"/>
    <property type="project" value="UniProtKB-SubCell"/>
</dbReference>
<gene>
    <name evidence="10" type="ORF">METZ01_LOCUS103417</name>
</gene>
<dbReference type="PANTHER" id="PTHR11795:SF445">
    <property type="entry name" value="AMINO ACID ABC TRANSPORTER PERMEASE PROTEIN"/>
    <property type="match status" value="1"/>
</dbReference>
<evidence type="ECO:0000256" key="2">
    <source>
        <dbReference type="ARBA" id="ARBA00022448"/>
    </source>
</evidence>
<protein>
    <recommendedName>
        <fullName evidence="11">Branched-chain amino acid ABC transporter permease</fullName>
    </recommendedName>
</protein>
<evidence type="ECO:0000256" key="6">
    <source>
        <dbReference type="ARBA" id="ARBA00022989"/>
    </source>
</evidence>
<dbReference type="GO" id="GO:0006865">
    <property type="term" value="P:amino acid transport"/>
    <property type="evidence" value="ECO:0007669"/>
    <property type="project" value="UniProtKB-KW"/>
</dbReference>
<evidence type="ECO:0000256" key="4">
    <source>
        <dbReference type="ARBA" id="ARBA00022692"/>
    </source>
</evidence>
<dbReference type="CDD" id="cd06582">
    <property type="entry name" value="TM_PBP1_LivH_like"/>
    <property type="match status" value="1"/>
</dbReference>
<keyword evidence="3" id="KW-1003">Cell membrane</keyword>
<evidence type="ECO:0000256" key="1">
    <source>
        <dbReference type="ARBA" id="ARBA00004651"/>
    </source>
</evidence>
<evidence type="ECO:0000256" key="5">
    <source>
        <dbReference type="ARBA" id="ARBA00022970"/>
    </source>
</evidence>
<evidence type="ECO:0000256" key="7">
    <source>
        <dbReference type="ARBA" id="ARBA00023136"/>
    </source>
</evidence>
<feature type="transmembrane region" description="Helical" evidence="9">
    <location>
        <begin position="20"/>
        <end position="38"/>
    </location>
</feature>
<dbReference type="InterPro" id="IPR052157">
    <property type="entry name" value="BCAA_transport_permease"/>
</dbReference>
<reference evidence="10" key="1">
    <citation type="submission" date="2018-05" db="EMBL/GenBank/DDBJ databases">
        <authorList>
            <person name="Lanie J.A."/>
            <person name="Ng W.-L."/>
            <person name="Kazmierczak K.M."/>
            <person name="Andrzejewski T.M."/>
            <person name="Davidsen T.M."/>
            <person name="Wayne K.J."/>
            <person name="Tettelin H."/>
            <person name="Glass J.I."/>
            <person name="Rusch D."/>
            <person name="Podicherti R."/>
            <person name="Tsui H.-C.T."/>
            <person name="Winkler M.E."/>
        </authorList>
    </citation>
    <scope>NUCLEOTIDE SEQUENCE</scope>
</reference>
<proteinExistence type="inferred from homology"/>
<feature type="non-terminal residue" evidence="10">
    <location>
        <position position="203"/>
    </location>
</feature>
<feature type="transmembrane region" description="Helical" evidence="9">
    <location>
        <begin position="69"/>
        <end position="87"/>
    </location>
</feature>
<name>A0A381WF53_9ZZZZ</name>
<organism evidence="10">
    <name type="scientific">marine metagenome</name>
    <dbReference type="NCBI Taxonomy" id="408172"/>
    <lineage>
        <taxon>unclassified sequences</taxon>
        <taxon>metagenomes</taxon>
        <taxon>ecological metagenomes</taxon>
    </lineage>
</organism>
<dbReference type="Pfam" id="PF02653">
    <property type="entry name" value="BPD_transp_2"/>
    <property type="match status" value="1"/>
</dbReference>
<dbReference type="PANTHER" id="PTHR11795">
    <property type="entry name" value="BRANCHED-CHAIN AMINO ACID TRANSPORT SYSTEM PERMEASE PROTEIN LIVH"/>
    <property type="match status" value="1"/>
</dbReference>
<evidence type="ECO:0000256" key="3">
    <source>
        <dbReference type="ARBA" id="ARBA00022475"/>
    </source>
</evidence>
<dbReference type="EMBL" id="UINC01011457">
    <property type="protein sequence ID" value="SVA50563.1"/>
    <property type="molecule type" value="Genomic_DNA"/>
</dbReference>
<dbReference type="GO" id="GO:0022857">
    <property type="term" value="F:transmembrane transporter activity"/>
    <property type="evidence" value="ECO:0007669"/>
    <property type="project" value="InterPro"/>
</dbReference>
<keyword evidence="6 9" id="KW-1133">Transmembrane helix</keyword>
<evidence type="ECO:0000313" key="10">
    <source>
        <dbReference type="EMBL" id="SVA50563.1"/>
    </source>
</evidence>